<dbReference type="EMBL" id="RWKW01000124">
    <property type="protein sequence ID" value="RST81716.1"/>
    <property type="molecule type" value="Genomic_DNA"/>
</dbReference>
<evidence type="ECO:0000313" key="3">
    <source>
        <dbReference type="EMBL" id="RST81716.1"/>
    </source>
</evidence>
<dbReference type="AlphaFoldDB" id="A0A3R9ZK64"/>
<protein>
    <submittedName>
        <fullName evidence="3">Alpha/beta hydrolase</fullName>
    </submittedName>
</protein>
<keyword evidence="4" id="KW-1185">Reference proteome</keyword>
<name>A0A3R9ZK64_9HYPH</name>
<evidence type="ECO:0000259" key="2">
    <source>
        <dbReference type="Pfam" id="PF07859"/>
    </source>
</evidence>
<dbReference type="RefSeq" id="WP_126702427.1">
    <property type="nucleotide sequence ID" value="NZ_RWKW01000124.1"/>
</dbReference>
<dbReference type="Gene3D" id="3.40.50.1820">
    <property type="entry name" value="alpha/beta hydrolase"/>
    <property type="match status" value="1"/>
</dbReference>
<sequence>MPSFKSHLFAFVLKHTRKKSFASVEGMHARLKAARATEDFRPPHKIAQRMDIAERRVDGMTVYDVRPKAGATGLRIVYLHGGAYLFEITAHHWKLIAEMAERLSAQVTVPIYPLAPEAKAERILGAGMALYRDVVAQAAADTLVLMGDSAGANMALVVSMMAARDGLPKPAGLVLISPPTDLSLANSAIHDVEKFDPWLGVPGAEEATRLYADGIDHADWRISPLYGDLSVLSPMLLLTGTRDLLNPDTHLFAARARAAGVPVEVLEEPGLFNVWPLLDMPEAYRARDRMVAFIRDFALASDKADDTRIAAR</sequence>
<evidence type="ECO:0000313" key="4">
    <source>
        <dbReference type="Proteomes" id="UP000278398"/>
    </source>
</evidence>
<evidence type="ECO:0000256" key="1">
    <source>
        <dbReference type="ARBA" id="ARBA00022801"/>
    </source>
</evidence>
<dbReference type="InterPro" id="IPR050300">
    <property type="entry name" value="GDXG_lipolytic_enzyme"/>
</dbReference>
<proteinExistence type="predicted"/>
<dbReference type="OrthoDB" id="9806180at2"/>
<dbReference type="GO" id="GO:0016787">
    <property type="term" value="F:hydrolase activity"/>
    <property type="evidence" value="ECO:0007669"/>
    <property type="project" value="UniProtKB-KW"/>
</dbReference>
<keyword evidence="1 3" id="KW-0378">Hydrolase</keyword>
<reference evidence="3 4" key="1">
    <citation type="submission" date="2018-12" db="EMBL/GenBank/DDBJ databases">
        <title>Mesorhizobium carbonis sp. nov., isolated from coal mine water.</title>
        <authorList>
            <person name="Xin W."/>
            <person name="Xu Z."/>
            <person name="Xiang F."/>
            <person name="Zhang J."/>
            <person name="Xi L."/>
            <person name="Liu J."/>
        </authorList>
    </citation>
    <scope>NUCLEOTIDE SEQUENCE [LARGE SCALE GENOMIC DNA]</scope>
    <source>
        <strain evidence="3 4">B2.3</strain>
    </source>
</reference>
<dbReference type="Pfam" id="PF07859">
    <property type="entry name" value="Abhydrolase_3"/>
    <property type="match status" value="1"/>
</dbReference>
<feature type="domain" description="Alpha/beta hydrolase fold-3" evidence="2">
    <location>
        <begin position="76"/>
        <end position="272"/>
    </location>
</feature>
<dbReference type="PANTHER" id="PTHR48081">
    <property type="entry name" value="AB HYDROLASE SUPERFAMILY PROTEIN C4A8.06C"/>
    <property type="match status" value="1"/>
</dbReference>
<dbReference type="InterPro" id="IPR029058">
    <property type="entry name" value="AB_hydrolase_fold"/>
</dbReference>
<organism evidence="3 4">
    <name type="scientific">Aquibium carbonis</name>
    <dbReference type="NCBI Taxonomy" id="2495581"/>
    <lineage>
        <taxon>Bacteria</taxon>
        <taxon>Pseudomonadati</taxon>
        <taxon>Pseudomonadota</taxon>
        <taxon>Alphaproteobacteria</taxon>
        <taxon>Hyphomicrobiales</taxon>
        <taxon>Phyllobacteriaceae</taxon>
        <taxon>Aquibium</taxon>
    </lineage>
</organism>
<dbReference type="SUPFAM" id="SSF53474">
    <property type="entry name" value="alpha/beta-Hydrolases"/>
    <property type="match status" value="1"/>
</dbReference>
<dbReference type="PANTHER" id="PTHR48081:SF8">
    <property type="entry name" value="ALPHA_BETA HYDROLASE FOLD-3 DOMAIN-CONTAINING PROTEIN-RELATED"/>
    <property type="match status" value="1"/>
</dbReference>
<dbReference type="InterPro" id="IPR013094">
    <property type="entry name" value="AB_hydrolase_3"/>
</dbReference>
<accession>A0A3R9ZK64</accession>
<dbReference type="Proteomes" id="UP000278398">
    <property type="component" value="Unassembled WGS sequence"/>
</dbReference>
<gene>
    <name evidence="3" type="ORF">EJC49_23850</name>
</gene>
<comment type="caution">
    <text evidence="3">The sequence shown here is derived from an EMBL/GenBank/DDBJ whole genome shotgun (WGS) entry which is preliminary data.</text>
</comment>